<gene>
    <name evidence="1" type="ORF">NBG4_10094</name>
</gene>
<protein>
    <recommendedName>
        <fullName evidence="3">RNA-binding protein</fullName>
    </recommendedName>
</protein>
<name>A0A2U3QDZ2_9BACT</name>
<keyword evidence="2" id="KW-1185">Reference proteome</keyword>
<dbReference type="Pfam" id="PF10133">
    <property type="entry name" value="CooT"/>
    <property type="match status" value="1"/>
</dbReference>
<reference evidence="2" key="1">
    <citation type="submission" date="2018-03" db="EMBL/GenBank/DDBJ databases">
        <authorList>
            <person name="Zecchin S."/>
        </authorList>
    </citation>
    <scope>NUCLEOTIDE SEQUENCE [LARGE SCALE GENOMIC DNA]</scope>
</reference>
<dbReference type="InterPro" id="IPR019300">
    <property type="entry name" value="CooT"/>
</dbReference>
<sequence>MCEANAYLYIDGKEELYLENVDVMKPEEGKIFLKNLFGEQKVFEGQIREISLLRHRIVLEKL</sequence>
<dbReference type="Proteomes" id="UP000245125">
    <property type="component" value="Unassembled WGS sequence"/>
</dbReference>
<evidence type="ECO:0008006" key="3">
    <source>
        <dbReference type="Google" id="ProtNLM"/>
    </source>
</evidence>
<evidence type="ECO:0000313" key="2">
    <source>
        <dbReference type="Proteomes" id="UP000245125"/>
    </source>
</evidence>
<evidence type="ECO:0000313" key="1">
    <source>
        <dbReference type="EMBL" id="SPP99560.1"/>
    </source>
</evidence>
<dbReference type="EMBL" id="OUUY01000001">
    <property type="protein sequence ID" value="SPP99560.1"/>
    <property type="molecule type" value="Genomic_DNA"/>
</dbReference>
<accession>A0A2U3QDZ2</accession>
<dbReference type="OrthoDB" id="5422162at2"/>
<organism evidence="1 2">
    <name type="scientific">Candidatus Sulfobium mesophilum</name>
    <dbReference type="NCBI Taxonomy" id="2016548"/>
    <lineage>
        <taxon>Bacteria</taxon>
        <taxon>Pseudomonadati</taxon>
        <taxon>Nitrospirota</taxon>
        <taxon>Nitrospiria</taxon>
        <taxon>Nitrospirales</taxon>
        <taxon>Nitrospiraceae</taxon>
        <taxon>Candidatus Sulfobium</taxon>
    </lineage>
</organism>
<dbReference type="AlphaFoldDB" id="A0A2U3QDZ2"/>
<proteinExistence type="predicted"/>